<dbReference type="PATRIC" id="fig|1297617.4.peg.1782"/>
<reference evidence="1 2" key="1">
    <citation type="journal article" date="2015" name="Nat. Commun.">
        <title>Production of butyrate from lysine and the Amadori product fructoselysine by a human gut commensal.</title>
        <authorList>
            <person name="Bui T.P."/>
            <person name="Ritari J."/>
            <person name="Boeren S."/>
            <person name="de Waard P."/>
            <person name="Plugge C.M."/>
            <person name="de Vos W.M."/>
        </authorList>
    </citation>
    <scope>NUCLEOTIDE SEQUENCE [LARGE SCALE GENOMIC DNA]</scope>
    <source>
        <strain evidence="1 2">AF211</strain>
    </source>
</reference>
<accession>A0A0S2W454</accession>
<keyword evidence="2" id="KW-1185">Reference proteome</keyword>
<evidence type="ECO:0000313" key="2">
    <source>
        <dbReference type="Proteomes" id="UP000064844"/>
    </source>
</evidence>
<reference evidence="2" key="2">
    <citation type="submission" date="2015-04" db="EMBL/GenBank/DDBJ databases">
        <title>A butyrogenic pathway from the amino acid lysine in a human gut commensal.</title>
        <authorList>
            <person name="de Vos W.M."/>
            <person name="Bui N.T.P."/>
            <person name="Plugge C.M."/>
            <person name="Ritari J."/>
        </authorList>
    </citation>
    <scope>NUCLEOTIDE SEQUENCE [LARGE SCALE GENOMIC DNA]</scope>
    <source>
        <strain evidence="2">AF211</strain>
    </source>
</reference>
<dbReference type="AlphaFoldDB" id="A0A0S2W454"/>
<dbReference type="GO" id="GO:0016787">
    <property type="term" value="F:hydrolase activity"/>
    <property type="evidence" value="ECO:0007669"/>
    <property type="project" value="UniProtKB-KW"/>
</dbReference>
<evidence type="ECO:0000313" key="1">
    <source>
        <dbReference type="EMBL" id="ALP94125.1"/>
    </source>
</evidence>
<dbReference type="STRING" id="1297617.IB211_01734"/>
<keyword evidence="1" id="KW-0378">Hydrolase</keyword>
<name>A0A0S2W454_9FIRM</name>
<dbReference type="Gene3D" id="3.40.50.1820">
    <property type="entry name" value="alpha/beta hydrolase"/>
    <property type="match status" value="1"/>
</dbReference>
<sequence length="260" mass="30228">MPILNEHAIRDRKQSLKKRRKSLKINDFRRAYCDIPNIFVASCSSVCYNRRNKLEVVEKSKMRNTVIYIHGKGGSPDEAEHYKALFPQNDVFGLDYHAQTPWEAKREFPTLFHRVCEGYRSVVLIANSIGAFFAMNALYEENIERAFFISPVVNMEKLICNMMLWSNVTENDLREKKEIETDLGETLSWAYLCYVRENPLVWTVPTAILYGAKDNLTSYDTVSEFALEHGASLTVMKNGEHWFHTEEQMSFLDDWLKGAF</sequence>
<dbReference type="Proteomes" id="UP000064844">
    <property type="component" value="Chromosome"/>
</dbReference>
<dbReference type="InterPro" id="IPR029058">
    <property type="entry name" value="AB_hydrolase_fold"/>
</dbReference>
<proteinExistence type="predicted"/>
<protein>
    <submittedName>
        <fullName evidence="1">Alpha/beta hydrolase</fullName>
    </submittedName>
</protein>
<dbReference type="KEGG" id="ibu:IB211_01734"/>
<gene>
    <name evidence="1" type="ORF">IB211_01734</name>
</gene>
<dbReference type="SUPFAM" id="SSF53474">
    <property type="entry name" value="alpha/beta-Hydrolases"/>
    <property type="match status" value="1"/>
</dbReference>
<organism evidence="1 2">
    <name type="scientific">Intestinimonas butyriciproducens</name>
    <dbReference type="NCBI Taxonomy" id="1297617"/>
    <lineage>
        <taxon>Bacteria</taxon>
        <taxon>Bacillati</taxon>
        <taxon>Bacillota</taxon>
        <taxon>Clostridia</taxon>
        <taxon>Eubacteriales</taxon>
        <taxon>Intestinimonas</taxon>
    </lineage>
</organism>
<dbReference type="EMBL" id="CP011307">
    <property type="protein sequence ID" value="ALP94125.1"/>
    <property type="molecule type" value="Genomic_DNA"/>
</dbReference>